<dbReference type="GO" id="GO:0006974">
    <property type="term" value="P:DNA damage response"/>
    <property type="evidence" value="ECO:0007669"/>
    <property type="project" value="TreeGrafter"/>
</dbReference>
<dbReference type="GO" id="GO:0005886">
    <property type="term" value="C:plasma membrane"/>
    <property type="evidence" value="ECO:0007669"/>
    <property type="project" value="TreeGrafter"/>
</dbReference>
<keyword evidence="1" id="KW-0812">Transmembrane</keyword>
<dbReference type="PANTHER" id="PTHR37290:SF1">
    <property type="entry name" value="INNER MEMBRANE PROTEIN YIAA"/>
    <property type="match status" value="1"/>
</dbReference>
<feature type="transmembrane region" description="Helical" evidence="1">
    <location>
        <begin position="43"/>
        <end position="63"/>
    </location>
</feature>
<dbReference type="EMBL" id="QHKO01000007">
    <property type="protein sequence ID" value="RAL20862.1"/>
    <property type="molecule type" value="Genomic_DNA"/>
</dbReference>
<dbReference type="Pfam" id="PF05360">
    <property type="entry name" value="YiaAB"/>
    <property type="match status" value="1"/>
</dbReference>
<proteinExistence type="predicted"/>
<evidence type="ECO:0000259" key="2">
    <source>
        <dbReference type="Pfam" id="PF05360"/>
    </source>
</evidence>
<gene>
    <name evidence="3" type="ORF">DL240_14345</name>
</gene>
<evidence type="ECO:0000256" key="1">
    <source>
        <dbReference type="SAM" id="Phobius"/>
    </source>
</evidence>
<keyword evidence="1" id="KW-1133">Transmembrane helix</keyword>
<keyword evidence="1" id="KW-0472">Membrane</keyword>
<evidence type="ECO:0000313" key="3">
    <source>
        <dbReference type="EMBL" id="RAL20862.1"/>
    </source>
</evidence>
<organism evidence="3 4">
    <name type="scientific">Lujinxingia litoralis</name>
    <dbReference type="NCBI Taxonomy" id="2211119"/>
    <lineage>
        <taxon>Bacteria</taxon>
        <taxon>Deltaproteobacteria</taxon>
        <taxon>Bradymonadales</taxon>
        <taxon>Lujinxingiaceae</taxon>
        <taxon>Lujinxingia</taxon>
    </lineage>
</organism>
<keyword evidence="4" id="KW-1185">Reference proteome</keyword>
<feature type="domain" description="YiaAB two helix" evidence="2">
    <location>
        <begin position="13"/>
        <end position="65"/>
    </location>
</feature>
<dbReference type="InterPro" id="IPR008024">
    <property type="entry name" value="YiaAB"/>
</dbReference>
<accession>A0A328C2Z6</accession>
<dbReference type="AlphaFoldDB" id="A0A328C2Z6"/>
<feature type="transmembrane region" description="Helical" evidence="1">
    <location>
        <begin position="12"/>
        <end position="37"/>
    </location>
</feature>
<dbReference type="OrthoDB" id="163792at2"/>
<protein>
    <recommendedName>
        <fullName evidence="2">YiaAB two helix domain-containing protein</fullName>
    </recommendedName>
</protein>
<dbReference type="Proteomes" id="UP000249169">
    <property type="component" value="Unassembled WGS sequence"/>
</dbReference>
<evidence type="ECO:0000313" key="4">
    <source>
        <dbReference type="Proteomes" id="UP000249169"/>
    </source>
</evidence>
<reference evidence="3 4" key="1">
    <citation type="submission" date="2018-05" db="EMBL/GenBank/DDBJ databases">
        <title>Lujinxingia marina gen. nov. sp. nov., a new facultative anaerobic member of the class Deltaproteobacteria, and proposal of Lujinxingaceae fam. nov.</title>
        <authorList>
            <person name="Li C.-M."/>
        </authorList>
    </citation>
    <scope>NUCLEOTIDE SEQUENCE [LARGE SCALE GENOMIC DNA]</scope>
    <source>
        <strain evidence="3 4">B210</strain>
    </source>
</reference>
<comment type="caution">
    <text evidence="3">The sequence shown here is derived from an EMBL/GenBank/DDBJ whole genome shotgun (WGS) entry which is preliminary data.</text>
</comment>
<sequence length="94" mass="10832">MEHPTVQKDTNAWIFQVWASFLLATGITITGIVYLPVDLWMKSFLLMGMLFTLGSSFTLSKTIRDNHEARRLINRVSDAKAEKILREYELRDVA</sequence>
<dbReference type="PANTHER" id="PTHR37290">
    <property type="entry name" value="INNER MEMBRANE PROTEIN YIAA-RELATED"/>
    <property type="match status" value="1"/>
</dbReference>
<dbReference type="InterPro" id="IPR038972">
    <property type="entry name" value="YiaA-like"/>
</dbReference>
<name>A0A328C2Z6_9DELT</name>
<dbReference type="RefSeq" id="WP_111730593.1">
    <property type="nucleotide sequence ID" value="NZ_QHKO01000007.1"/>
</dbReference>